<feature type="transmembrane region" description="Helical" evidence="1">
    <location>
        <begin position="15"/>
        <end position="33"/>
    </location>
</feature>
<feature type="transmembrane region" description="Helical" evidence="1">
    <location>
        <begin position="314"/>
        <end position="335"/>
    </location>
</feature>
<evidence type="ECO:0000313" key="3">
    <source>
        <dbReference type="Proteomes" id="UP001257060"/>
    </source>
</evidence>
<keyword evidence="3" id="KW-1185">Reference proteome</keyword>
<feature type="transmembrane region" description="Helical" evidence="1">
    <location>
        <begin position="199"/>
        <end position="223"/>
    </location>
</feature>
<sequence length="417" mass="42868">MSEIVNIFLASVRDGFVQVSAFVAVTVLLFSYVQYRTGGRLVEKLEENRRAGPLVGALMGLTPGCGGAIVMMPLYVRGSVSFGTVVATLIATAGDAAFVILALAPEAALYSYGIAFATAVLFGYAVDRFGLGVSRVDRAVRNIGTTVTDGGVSAPMTGNKVHHYDEAAAGEVQGLVCGADGHHDHDGDSVRESSVMRSLSLAALAAWWVAAAVGLGAGVVYLLRGAPDVPMVADLSFAGLFTVAGLVGTTLSAYLYFVGRKYVGHGDVGHARDTFGSVFETLTHAAMETSFVTVWVIAAYLAYEYGILFTGVDIGGLAAAAGVLAPIAGAVVGLIPGCGPQIVLSTAYAQGAIPFSALVANAISQDGDALFPLIAIDKTAAVVASVYTTVPALVVGVVLHYTWTAVFGLPQFGFGVL</sequence>
<keyword evidence="1" id="KW-1133">Transmembrane helix</keyword>
<feature type="transmembrane region" description="Helical" evidence="1">
    <location>
        <begin position="341"/>
        <end position="360"/>
    </location>
</feature>
<feature type="transmembrane region" description="Helical" evidence="1">
    <location>
        <begin position="235"/>
        <end position="257"/>
    </location>
</feature>
<gene>
    <name evidence="2" type="ORF">NDI76_06775</name>
</gene>
<keyword evidence="1" id="KW-0472">Membrane</keyword>
<dbReference type="EMBL" id="JAMQOP010000001">
    <property type="protein sequence ID" value="MDS0298440.1"/>
    <property type="molecule type" value="Genomic_DNA"/>
</dbReference>
<dbReference type="RefSeq" id="WP_310923247.1">
    <property type="nucleotide sequence ID" value="NZ_JAMQOP010000001.1"/>
</dbReference>
<feature type="transmembrane region" description="Helical" evidence="1">
    <location>
        <begin position="109"/>
        <end position="126"/>
    </location>
</feature>
<accession>A0ABU2GCA7</accession>
<dbReference type="Proteomes" id="UP001257060">
    <property type="component" value="Unassembled WGS sequence"/>
</dbReference>
<evidence type="ECO:0000256" key="1">
    <source>
        <dbReference type="SAM" id="Phobius"/>
    </source>
</evidence>
<dbReference type="NCBIfam" id="NF037962">
    <property type="entry name" value="arsenic_eff"/>
    <property type="match status" value="1"/>
</dbReference>
<feature type="transmembrane region" description="Helical" evidence="1">
    <location>
        <begin position="82"/>
        <end position="102"/>
    </location>
</feature>
<dbReference type="InterPro" id="IPR021552">
    <property type="entry name" value="ArsP_2"/>
</dbReference>
<reference evidence="2 3" key="1">
    <citation type="submission" date="2022-06" db="EMBL/GenBank/DDBJ databases">
        <title>Halogeometricum sp. a new haloarchaeum isolate from saline soil.</title>
        <authorList>
            <person name="Strakova D."/>
            <person name="Galisteo C."/>
            <person name="Sanchez-Porro C."/>
            <person name="Ventosa A."/>
        </authorList>
    </citation>
    <scope>NUCLEOTIDE SEQUENCE [LARGE SCALE GENOMIC DNA]</scope>
    <source>
        <strain evidence="2 3">S1BR25-6</strain>
    </source>
</reference>
<organism evidence="2 3">
    <name type="scientific">Halogeometricum salsisoli</name>
    <dbReference type="NCBI Taxonomy" id="2950536"/>
    <lineage>
        <taxon>Archaea</taxon>
        <taxon>Methanobacteriati</taxon>
        <taxon>Methanobacteriota</taxon>
        <taxon>Stenosarchaea group</taxon>
        <taxon>Halobacteria</taxon>
        <taxon>Halobacteriales</taxon>
        <taxon>Haloferacaceae</taxon>
        <taxon>Halogeometricum</taxon>
    </lineage>
</organism>
<feature type="transmembrane region" description="Helical" evidence="1">
    <location>
        <begin position="381"/>
        <end position="403"/>
    </location>
</feature>
<protein>
    <submittedName>
        <fullName evidence="2">Manganese transporter</fullName>
    </submittedName>
</protein>
<feature type="transmembrane region" description="Helical" evidence="1">
    <location>
        <begin position="282"/>
        <end position="302"/>
    </location>
</feature>
<proteinExistence type="predicted"/>
<comment type="caution">
    <text evidence="2">The sequence shown here is derived from an EMBL/GenBank/DDBJ whole genome shotgun (WGS) entry which is preliminary data.</text>
</comment>
<evidence type="ECO:0000313" key="2">
    <source>
        <dbReference type="EMBL" id="MDS0298440.1"/>
    </source>
</evidence>
<keyword evidence="1" id="KW-0812">Transmembrane</keyword>
<name>A0ABU2GCA7_9EURY</name>
<dbReference type="Pfam" id="PF11449">
    <property type="entry name" value="ArsP_2"/>
    <property type="match status" value="1"/>
</dbReference>
<feature type="transmembrane region" description="Helical" evidence="1">
    <location>
        <begin position="54"/>
        <end position="76"/>
    </location>
</feature>